<gene>
    <name evidence="1" type="ORF">L6164_037075</name>
</gene>
<protein>
    <submittedName>
        <fullName evidence="1">Uncharacterized protein</fullName>
    </submittedName>
</protein>
<name>A0ACB9KJ50_BAUVA</name>
<evidence type="ECO:0000313" key="1">
    <source>
        <dbReference type="EMBL" id="KAI4297176.1"/>
    </source>
</evidence>
<organism evidence="1 2">
    <name type="scientific">Bauhinia variegata</name>
    <name type="common">Purple orchid tree</name>
    <name type="synonym">Phanera variegata</name>
    <dbReference type="NCBI Taxonomy" id="167791"/>
    <lineage>
        <taxon>Eukaryota</taxon>
        <taxon>Viridiplantae</taxon>
        <taxon>Streptophyta</taxon>
        <taxon>Embryophyta</taxon>
        <taxon>Tracheophyta</taxon>
        <taxon>Spermatophyta</taxon>
        <taxon>Magnoliopsida</taxon>
        <taxon>eudicotyledons</taxon>
        <taxon>Gunneridae</taxon>
        <taxon>Pentapetalae</taxon>
        <taxon>rosids</taxon>
        <taxon>fabids</taxon>
        <taxon>Fabales</taxon>
        <taxon>Fabaceae</taxon>
        <taxon>Cercidoideae</taxon>
        <taxon>Cercideae</taxon>
        <taxon>Bauhiniinae</taxon>
        <taxon>Bauhinia</taxon>
    </lineage>
</organism>
<sequence>MVIKPEAIVKNDCNCGCCENPRENGENVFQVSFHGFHGSCFGCLCRIQRLNIQENMEKTSFKLAFVVLVLLLVGSVESDGISVVRVAKAEARVKSNYNCHQNSDCSAYQTCPPGIVPICFDCKCECFAL</sequence>
<keyword evidence="2" id="KW-1185">Reference proteome</keyword>
<dbReference type="Proteomes" id="UP000828941">
    <property type="component" value="Chromosome 14"/>
</dbReference>
<evidence type="ECO:0000313" key="2">
    <source>
        <dbReference type="Proteomes" id="UP000828941"/>
    </source>
</evidence>
<proteinExistence type="predicted"/>
<accession>A0ACB9KJ50</accession>
<dbReference type="EMBL" id="CM039439">
    <property type="protein sequence ID" value="KAI4297176.1"/>
    <property type="molecule type" value="Genomic_DNA"/>
</dbReference>
<reference evidence="1 2" key="1">
    <citation type="journal article" date="2022" name="DNA Res.">
        <title>Chromosomal-level genome assembly of the orchid tree Bauhinia variegata (Leguminosae; Cercidoideae) supports the allotetraploid origin hypothesis of Bauhinia.</title>
        <authorList>
            <person name="Zhong Y."/>
            <person name="Chen Y."/>
            <person name="Zheng D."/>
            <person name="Pang J."/>
            <person name="Liu Y."/>
            <person name="Luo S."/>
            <person name="Meng S."/>
            <person name="Qian L."/>
            <person name="Wei D."/>
            <person name="Dai S."/>
            <person name="Zhou R."/>
        </authorList>
    </citation>
    <scope>NUCLEOTIDE SEQUENCE [LARGE SCALE GENOMIC DNA]</scope>
    <source>
        <strain evidence="1">BV-YZ2020</strain>
    </source>
</reference>
<comment type="caution">
    <text evidence="1">The sequence shown here is derived from an EMBL/GenBank/DDBJ whole genome shotgun (WGS) entry which is preliminary data.</text>
</comment>